<dbReference type="AlphaFoldDB" id="A0A181C9Y1"/>
<evidence type="ECO:0000313" key="2">
    <source>
        <dbReference type="Proteomes" id="UP000502533"/>
    </source>
</evidence>
<dbReference type="Proteomes" id="UP000502533">
    <property type="component" value="Chromosome"/>
</dbReference>
<keyword evidence="2" id="KW-1185">Reference proteome</keyword>
<dbReference type="RefSeq" id="WP_039998830.1">
    <property type="nucleotide sequence ID" value="NZ_CALMTF010000105.1"/>
</dbReference>
<reference evidence="1 2" key="1">
    <citation type="submission" date="2020-03" db="EMBL/GenBank/DDBJ databases">
        <title>Isolation of cellulose-producing strains, genome characterization and application of the synthesized cellulose films as an economical and sustainable material for piezoelectric sensor construction.</title>
        <authorList>
            <person name="Mangayil R.K."/>
        </authorList>
    </citation>
    <scope>NUCLEOTIDE SEQUENCE [LARGE SCALE GENOMIC DNA]</scope>
    <source>
        <strain evidence="1 2">ENS 9a1a</strain>
    </source>
</reference>
<organism evidence="1 2">
    <name type="scientific">Komagataeibacter rhaeticus</name>
    <dbReference type="NCBI Taxonomy" id="215221"/>
    <lineage>
        <taxon>Bacteria</taxon>
        <taxon>Pseudomonadati</taxon>
        <taxon>Pseudomonadota</taxon>
        <taxon>Alphaproteobacteria</taxon>
        <taxon>Acetobacterales</taxon>
        <taxon>Acetobacteraceae</taxon>
        <taxon>Komagataeibacter</taxon>
    </lineage>
</organism>
<dbReference type="GeneID" id="85021800"/>
<name>A0A181C9Y1_9PROT</name>
<dbReference type="KEGG" id="kre:GWK63_06520"/>
<accession>A0A181C9Y1</accession>
<dbReference type="InterPro" id="IPR021957">
    <property type="entry name" value="DUF3574"/>
</dbReference>
<sequence length="163" mass="17561">MTAAGTSPSPSFSIWGWRGLCIAVLAGLAPLAASPCVARVPDAAAQPVPCMGLQAEPQVEITLLFGQHRPDGGGRITTREWNTFMREVVTPRFPAGLTVLRGDGQWQNRVSGRVGREPSRIVWIVTPPAPDLQARLDTIRQVYRQRFAQQSVGLVVTAGCAAF</sequence>
<dbReference type="EMBL" id="CP050139">
    <property type="protein sequence ID" value="QIP35167.1"/>
    <property type="molecule type" value="Genomic_DNA"/>
</dbReference>
<proteinExistence type="predicted"/>
<evidence type="ECO:0000313" key="1">
    <source>
        <dbReference type="EMBL" id="QIP35167.1"/>
    </source>
</evidence>
<dbReference type="Pfam" id="PF12098">
    <property type="entry name" value="DUF3574"/>
    <property type="match status" value="1"/>
</dbReference>
<gene>
    <name evidence="1" type="ORF">GWK63_06520</name>
</gene>
<protein>
    <submittedName>
        <fullName evidence="1">DUF3574 domain-containing protein</fullName>
    </submittedName>
</protein>